<dbReference type="PANTHER" id="PTHR41390:SF1">
    <property type="entry name" value="NADH-UBIQUINONE OXIDOREDUCTASE 213 KDA SUBUNIT"/>
    <property type="match status" value="1"/>
</dbReference>
<sequence length="305" mass="33231">MSSSAASPSAPPYFLPFDPASPLLVTKGVLTTGTIGAITGASIGVVQSKNPFALSINMTINLSIASLTFFGLREYVISPILLSIQPTLSHTRRLQNVQQLSSKQLGKLPESNNDSVDDALPPASLLEVRTDRLLDSALAGGMTGGVLSAAFRGRATFGKAFITSTLIGSILQLSTNQLRVFRLEYLAKQPQPRRETRSISSLAGSPSSSLDGSTTNIEFEKYDPSLSTNFNENLLKSSSTTINPNQTPSLPEKMMSGLSKFLPVRKLSNEEYLEQLEKKRADVDKRLKEIEDEEKRMYAWAKTQK</sequence>
<reference evidence="3 4" key="1">
    <citation type="journal article" date="2024" name="bioRxiv">
        <title>Comparative genomics of Cryptococcus and Kwoniella reveals pathogenesis evolution and contrasting karyotype dynamics via intercentromeric recombination or chromosome fusion.</title>
        <authorList>
            <person name="Coelho M.A."/>
            <person name="David-Palma M."/>
            <person name="Shea T."/>
            <person name="Bowers K."/>
            <person name="McGinley-Smith S."/>
            <person name="Mohammad A.W."/>
            <person name="Gnirke A."/>
            <person name="Yurkov A.M."/>
            <person name="Nowrousian M."/>
            <person name="Sun S."/>
            <person name="Cuomo C.A."/>
            <person name="Heitman J."/>
        </authorList>
    </citation>
    <scope>NUCLEOTIDE SEQUENCE [LARGE SCALE GENOMIC DNA]</scope>
    <source>
        <strain evidence="3 4">CBS 13917</strain>
    </source>
</reference>
<evidence type="ECO:0000313" key="4">
    <source>
        <dbReference type="Proteomes" id="UP001388673"/>
    </source>
</evidence>
<evidence type="ECO:0000256" key="2">
    <source>
        <dbReference type="SAM" id="MobiDB-lite"/>
    </source>
</evidence>
<dbReference type="RefSeq" id="XP_066803358.1">
    <property type="nucleotide sequence ID" value="XM_066945857.1"/>
</dbReference>
<keyword evidence="4" id="KW-1185">Reference proteome</keyword>
<feature type="region of interest" description="Disordered" evidence="2">
    <location>
        <begin position="192"/>
        <end position="215"/>
    </location>
</feature>
<keyword evidence="1" id="KW-0175">Coiled coil</keyword>
<evidence type="ECO:0000313" key="3">
    <source>
        <dbReference type="EMBL" id="KAK8858517.1"/>
    </source>
</evidence>
<dbReference type="Proteomes" id="UP001388673">
    <property type="component" value="Unassembled WGS sequence"/>
</dbReference>
<name>A0AAW0YNJ8_9TREE</name>
<dbReference type="AlphaFoldDB" id="A0AAW0YNJ8"/>
<protein>
    <recommendedName>
        <fullName evidence="5">Mitochondrial import inner membrane translocase subunit TIM22</fullName>
    </recommendedName>
</protein>
<proteinExistence type="predicted"/>
<gene>
    <name evidence="3" type="ORF">IAR55_002744</name>
</gene>
<evidence type="ECO:0008006" key="5">
    <source>
        <dbReference type="Google" id="ProtNLM"/>
    </source>
</evidence>
<dbReference type="KEGG" id="kne:92180002"/>
<feature type="coiled-coil region" evidence="1">
    <location>
        <begin position="269"/>
        <end position="296"/>
    </location>
</feature>
<comment type="caution">
    <text evidence="3">The sequence shown here is derived from an EMBL/GenBank/DDBJ whole genome shotgun (WGS) entry which is preliminary data.</text>
</comment>
<organism evidence="3 4">
    <name type="scientific">Kwoniella newhampshirensis</name>
    <dbReference type="NCBI Taxonomy" id="1651941"/>
    <lineage>
        <taxon>Eukaryota</taxon>
        <taxon>Fungi</taxon>
        <taxon>Dikarya</taxon>
        <taxon>Basidiomycota</taxon>
        <taxon>Agaricomycotina</taxon>
        <taxon>Tremellomycetes</taxon>
        <taxon>Tremellales</taxon>
        <taxon>Cryptococcaceae</taxon>
        <taxon>Kwoniella</taxon>
    </lineage>
</organism>
<dbReference type="EMBL" id="JBCAWK010000005">
    <property type="protein sequence ID" value="KAK8858517.1"/>
    <property type="molecule type" value="Genomic_DNA"/>
</dbReference>
<dbReference type="PANTHER" id="PTHR41390">
    <property type="entry name" value="CHROMOSOME 7, WHOLE GENOME SHOTGUN SEQUENCE"/>
    <property type="match status" value="1"/>
</dbReference>
<evidence type="ECO:0000256" key="1">
    <source>
        <dbReference type="SAM" id="Coils"/>
    </source>
</evidence>
<accession>A0AAW0YNJ8</accession>
<dbReference type="GeneID" id="92180002"/>
<feature type="compositionally biased region" description="Low complexity" evidence="2">
    <location>
        <begin position="198"/>
        <end position="213"/>
    </location>
</feature>